<dbReference type="GO" id="GO:0006265">
    <property type="term" value="P:DNA topological change"/>
    <property type="evidence" value="ECO:0007669"/>
    <property type="project" value="UniProtKB-UniRule"/>
</dbReference>
<dbReference type="PRINTS" id="PR00417">
    <property type="entry name" value="PRTPISMRASEI"/>
</dbReference>
<gene>
    <name evidence="10" type="primary">topA</name>
    <name evidence="13" type="ORF">Athens101428_256</name>
</gene>
<dbReference type="SMART" id="SM00493">
    <property type="entry name" value="TOPRIM"/>
    <property type="match status" value="1"/>
</dbReference>
<dbReference type="Pfam" id="PF01751">
    <property type="entry name" value="Toprim"/>
    <property type="match status" value="1"/>
</dbReference>
<dbReference type="InterPro" id="IPR003601">
    <property type="entry name" value="Topo_IA_2"/>
</dbReference>
<dbReference type="InterPro" id="IPR028612">
    <property type="entry name" value="Topoisom_1_IA"/>
</dbReference>
<keyword evidence="6" id="KW-0460">Magnesium</keyword>
<feature type="domain" description="Topo IA-type catalytic" evidence="12">
    <location>
        <begin position="129"/>
        <end position="554"/>
    </location>
</feature>
<dbReference type="PROSITE" id="PS00396">
    <property type="entry name" value="TOPO_IA_1"/>
    <property type="match status" value="1"/>
</dbReference>
<evidence type="ECO:0000256" key="7">
    <source>
        <dbReference type="ARBA" id="ARBA00023029"/>
    </source>
</evidence>
<protein>
    <recommendedName>
        <fullName evidence="10">DNA topoisomerase 1</fullName>
        <ecNumber evidence="10">5.6.2.1</ecNumber>
    </recommendedName>
    <alternativeName>
        <fullName evidence="10">DNA topoisomerase I</fullName>
    </alternativeName>
</protein>
<evidence type="ECO:0000256" key="1">
    <source>
        <dbReference type="ARBA" id="ARBA00000213"/>
    </source>
</evidence>
<feature type="domain" description="Toprim" evidence="11">
    <location>
        <begin position="1"/>
        <end position="113"/>
    </location>
</feature>
<evidence type="ECO:0000256" key="6">
    <source>
        <dbReference type="ARBA" id="ARBA00022842"/>
    </source>
</evidence>
<comment type="similarity">
    <text evidence="2 10">Belongs to the type IA topoisomerase family.</text>
</comment>
<evidence type="ECO:0000259" key="11">
    <source>
        <dbReference type="PROSITE" id="PS50880"/>
    </source>
</evidence>
<dbReference type="InterPro" id="IPR023406">
    <property type="entry name" value="Topo_IA_AS"/>
</dbReference>
<dbReference type="SMART" id="SM00437">
    <property type="entry name" value="TOP1Ac"/>
    <property type="match status" value="1"/>
</dbReference>
<dbReference type="InterPro" id="IPR006171">
    <property type="entry name" value="TOPRIM_dom"/>
</dbReference>
<dbReference type="PROSITE" id="PS50880">
    <property type="entry name" value="TOPRIM"/>
    <property type="match status" value="1"/>
</dbReference>
<comment type="function">
    <text evidence="10">Releases the supercoiling and torsional tension of DNA, which is introduced during the DNA replication and transcription, by transiently cleaving and rejoining one strand of the DNA duplex. Introduces a single-strand break via transesterification at a target site in duplex DNA. The scissile phosphodiester is attacked by the catalytic tyrosine of the enzyme, resulting in the formation of a DNA-(5'-phosphotyrosyl)-enzyme intermediate and the expulsion of a 3'-OH DNA strand. The free DNA strand then undergoes passage around the unbroken strand, thus removing DNA supercoils. Finally, in the religation step, the DNA 3'-OH attacks the covalent intermediate to expel the active-site tyrosine and restore the DNA phosphodiester backbone.</text>
</comment>
<dbReference type="Gene3D" id="1.10.290.10">
    <property type="entry name" value="Topoisomerase I, domain 4"/>
    <property type="match status" value="1"/>
</dbReference>
<dbReference type="Proteomes" id="UP000316495">
    <property type="component" value="Unassembled WGS sequence"/>
</dbReference>
<feature type="site" description="Interaction with DNA" evidence="10">
    <location>
        <position position="140"/>
    </location>
</feature>
<dbReference type="GO" id="GO:0003917">
    <property type="term" value="F:DNA topoisomerase type I (single strand cut, ATP-independent) activity"/>
    <property type="evidence" value="ECO:0007669"/>
    <property type="project" value="UniProtKB-UniRule"/>
</dbReference>
<evidence type="ECO:0000313" key="13">
    <source>
        <dbReference type="EMBL" id="TSC94549.1"/>
    </source>
</evidence>
<keyword evidence="7 10" id="KW-0799">Topoisomerase</keyword>
<dbReference type="HAMAP" id="MF_00952">
    <property type="entry name" value="Topoisom_1_prok"/>
    <property type="match status" value="1"/>
</dbReference>
<dbReference type="InterPro" id="IPR005733">
    <property type="entry name" value="TopoI_bac-type"/>
</dbReference>
<dbReference type="AlphaFoldDB" id="A0A554LPJ4"/>
<feature type="site" description="Interaction with DNA" evidence="10">
    <location>
        <position position="486"/>
    </location>
</feature>
<proteinExistence type="inferred from homology"/>
<comment type="subunit">
    <text evidence="10">Monomer.</text>
</comment>
<name>A0A554LPJ4_9BACT</name>
<evidence type="ECO:0000256" key="5">
    <source>
        <dbReference type="ARBA" id="ARBA00022833"/>
    </source>
</evidence>
<dbReference type="GO" id="GO:0005694">
    <property type="term" value="C:chromosome"/>
    <property type="evidence" value="ECO:0007669"/>
    <property type="project" value="InterPro"/>
</dbReference>
<dbReference type="EMBL" id="VMGN01000010">
    <property type="protein sequence ID" value="TSC94549.1"/>
    <property type="molecule type" value="Genomic_DNA"/>
</dbReference>
<comment type="catalytic activity">
    <reaction evidence="1 10">
        <text>ATP-independent breakage of single-stranded DNA, followed by passage and rejoining.</text>
        <dbReference type="EC" id="5.6.2.1"/>
    </reaction>
</comment>
<dbReference type="Gene3D" id="1.10.460.10">
    <property type="entry name" value="Topoisomerase I, domain 2"/>
    <property type="match status" value="1"/>
</dbReference>
<dbReference type="SMART" id="SM00436">
    <property type="entry name" value="TOP1Bc"/>
    <property type="match status" value="1"/>
</dbReference>
<keyword evidence="5" id="KW-0862">Zinc</keyword>
<dbReference type="Gene3D" id="3.40.50.140">
    <property type="match status" value="1"/>
</dbReference>
<dbReference type="PROSITE" id="PS52039">
    <property type="entry name" value="TOPO_IA_2"/>
    <property type="match status" value="1"/>
</dbReference>
<dbReference type="Pfam" id="PF01396">
    <property type="entry name" value="Zn_ribbon_Top1"/>
    <property type="match status" value="3"/>
</dbReference>
<dbReference type="NCBIfam" id="TIGR01051">
    <property type="entry name" value="topA_bact"/>
    <property type="match status" value="1"/>
</dbReference>
<dbReference type="CDD" id="cd03363">
    <property type="entry name" value="TOPRIM_TopoIA_TopoI"/>
    <property type="match status" value="1"/>
</dbReference>
<evidence type="ECO:0000256" key="3">
    <source>
        <dbReference type="ARBA" id="ARBA00022723"/>
    </source>
</evidence>
<dbReference type="PANTHER" id="PTHR42785:SF1">
    <property type="entry name" value="DNA TOPOISOMERASE"/>
    <property type="match status" value="1"/>
</dbReference>
<dbReference type="SUPFAM" id="SSF56712">
    <property type="entry name" value="Prokaryotic type I DNA topoisomerase"/>
    <property type="match status" value="1"/>
</dbReference>
<evidence type="ECO:0000256" key="8">
    <source>
        <dbReference type="ARBA" id="ARBA00023125"/>
    </source>
</evidence>
<dbReference type="InterPro" id="IPR013498">
    <property type="entry name" value="Topo_IA_Znf"/>
</dbReference>
<dbReference type="EC" id="5.6.2.1" evidence="10"/>
<dbReference type="InterPro" id="IPR013824">
    <property type="entry name" value="Topo_IA_cen_sub1"/>
</dbReference>
<comment type="caution">
    <text evidence="13">The sequence shown here is derived from an EMBL/GenBank/DDBJ whole genome shotgun (WGS) entry which is preliminary data.</text>
</comment>
<feature type="region of interest" description="Interaction with DNA" evidence="10">
    <location>
        <begin position="163"/>
        <end position="168"/>
    </location>
</feature>
<feature type="site" description="Interaction with DNA" evidence="10">
    <location>
        <position position="139"/>
    </location>
</feature>
<keyword evidence="4" id="KW-0863">Zinc-finger</keyword>
<keyword evidence="9 10" id="KW-0413">Isomerase</keyword>
<sequence length="726" mass="83459">MNLVIVESPAKAKTIEKYLGSSFKVLASFGHVRDLPKKEMGVDVVNNYLPTYEISPDSKKTVSVLRKESKLAKEIYLATDLDREGEAISWHIIKALNFREDDSKIKRITFSEITKAALKRAVNKPRKIDMNLVDAQQARRILDRLVGYKLSPLLWRKVKSGLSAGRVQTVAVRLIVEREREIENFKPEEFWVLAVILSKKNQELRFRAQLVEENGKPIGKLDIKNQTQAKKIEANLKNAKYSVLSVEKTDQIRRPSAPFTTSTLQMEASRKLGISVKQTMMLAQKLYEAGKITYMRTDSTNLSSQAILAARKVIEREFGKKYLPLAGQKYQTKAKHAQEAHEAIRPTHFDNREGSNDPRERRLYDLIWKRTIASQMPDAILEILDVRIAASGKEKFVFAARGESIKFDGFIKVYTEGRDEEPESAEEKIPELKKGEDLDFHQFDKTQKYTEPSKRYTEATLIKKLETLEIGRPSTYAPTMSTIQDRGYVRLEEKKFFPEEIGKIVNDLLVEHFSELFDYKFTAQMEDELDEIAEGKRKWQTVIDDFYQPFSKILKEKNKELEKKEIMPVKKIGEKCPECKSPLVERIGKFGKFIACSGYPECKYSRPLENKKELKNAVVADGDGGTEKLKDVEGEKCEKCKGKMMMKEGRFGRFLACENYPKCKNTKTITVDSKIKCPKCRVGSLIERRTKKRGRLFWGCSTYPKCKYASWEDPNKKDGEDKTTND</sequence>
<dbReference type="InterPro" id="IPR013825">
    <property type="entry name" value="Topo_IA_cen_sub2"/>
</dbReference>
<dbReference type="InterPro" id="IPR000380">
    <property type="entry name" value="Topo_IA"/>
</dbReference>
<keyword evidence="8 10" id="KW-0238">DNA-binding</keyword>
<dbReference type="CDD" id="cd00186">
    <property type="entry name" value="TOP1Ac"/>
    <property type="match status" value="1"/>
</dbReference>
<dbReference type="InterPro" id="IPR013497">
    <property type="entry name" value="Topo_IA_cen"/>
</dbReference>
<dbReference type="Gene3D" id="2.70.20.10">
    <property type="entry name" value="Topoisomerase I, domain 3"/>
    <property type="match status" value="1"/>
</dbReference>
<dbReference type="GO" id="GO:0003677">
    <property type="term" value="F:DNA binding"/>
    <property type="evidence" value="ECO:0007669"/>
    <property type="project" value="UniProtKB-KW"/>
</dbReference>
<keyword evidence="3" id="KW-0479">Metal-binding</keyword>
<feature type="site" description="Interaction with DNA" evidence="10">
    <location>
        <position position="143"/>
    </location>
</feature>
<evidence type="ECO:0000256" key="9">
    <source>
        <dbReference type="ARBA" id="ARBA00023235"/>
    </source>
</evidence>
<dbReference type="InterPro" id="IPR013826">
    <property type="entry name" value="Topo_IA_cen_sub3"/>
</dbReference>
<evidence type="ECO:0000256" key="2">
    <source>
        <dbReference type="ARBA" id="ARBA00009446"/>
    </source>
</evidence>
<evidence type="ECO:0000313" key="14">
    <source>
        <dbReference type="Proteomes" id="UP000316495"/>
    </source>
</evidence>
<dbReference type="Gene3D" id="3.30.65.10">
    <property type="entry name" value="Bacterial Topoisomerase I, domain 1"/>
    <property type="match status" value="3"/>
</dbReference>
<dbReference type="InterPro" id="IPR003602">
    <property type="entry name" value="Topo_IA_DNA-bd_dom"/>
</dbReference>
<feature type="site" description="Interaction with DNA" evidence="10">
    <location>
        <position position="155"/>
    </location>
</feature>
<feature type="active site" description="O-(5'-phospho-DNA)-tyrosine intermediate" evidence="10">
    <location>
        <position position="294"/>
    </location>
</feature>
<dbReference type="Pfam" id="PF01131">
    <property type="entry name" value="Topoisom_bac"/>
    <property type="match status" value="1"/>
</dbReference>
<dbReference type="SUPFAM" id="SSF57783">
    <property type="entry name" value="Zinc beta-ribbon"/>
    <property type="match status" value="2"/>
</dbReference>
<dbReference type="GO" id="GO:0008270">
    <property type="term" value="F:zinc ion binding"/>
    <property type="evidence" value="ECO:0007669"/>
    <property type="project" value="UniProtKB-KW"/>
</dbReference>
<evidence type="ECO:0000259" key="12">
    <source>
        <dbReference type="PROSITE" id="PS52039"/>
    </source>
</evidence>
<accession>A0A554LPJ4</accession>
<feature type="site" description="Interaction with DNA" evidence="10">
    <location>
        <position position="296"/>
    </location>
</feature>
<dbReference type="PANTHER" id="PTHR42785">
    <property type="entry name" value="DNA TOPOISOMERASE, TYPE IA, CORE"/>
    <property type="match status" value="1"/>
</dbReference>
<evidence type="ECO:0000256" key="10">
    <source>
        <dbReference type="HAMAP-Rule" id="MF_00952"/>
    </source>
</evidence>
<dbReference type="InterPro" id="IPR023405">
    <property type="entry name" value="Topo_IA_core_domain"/>
</dbReference>
<feature type="site" description="Interaction with DNA" evidence="10">
    <location>
        <position position="31"/>
    </location>
</feature>
<feature type="site" description="Interaction with DNA" evidence="10">
    <location>
        <position position="148"/>
    </location>
</feature>
<reference evidence="13 14" key="1">
    <citation type="submission" date="2017-07" db="EMBL/GenBank/DDBJ databases">
        <title>Mechanisms for carbon and nitrogen cycling indicate functional differentiation within the Candidate Phyla Radiation.</title>
        <authorList>
            <person name="Danczak R.E."/>
            <person name="Johnston M.D."/>
            <person name="Kenah C."/>
            <person name="Slattery M."/>
            <person name="Wrighton K.C."/>
            <person name="Wilkins M.J."/>
        </authorList>
    </citation>
    <scope>NUCLEOTIDE SEQUENCE [LARGE SCALE GENOMIC DNA]</scope>
    <source>
        <strain evidence="13">Athens1014_28</strain>
    </source>
</reference>
<dbReference type="InterPro" id="IPR034149">
    <property type="entry name" value="TOPRIM_TopoI"/>
</dbReference>
<evidence type="ECO:0000256" key="4">
    <source>
        <dbReference type="ARBA" id="ARBA00022771"/>
    </source>
</evidence>
<organism evidence="13 14">
    <name type="scientific">Candidatus Berkelbacteria bacterium Athens1014_28</name>
    <dbReference type="NCBI Taxonomy" id="2017145"/>
    <lineage>
        <taxon>Bacteria</taxon>
        <taxon>Candidatus Berkelbacteria</taxon>
    </lineage>
</organism>